<dbReference type="EMBL" id="VFSU01000011">
    <property type="protein sequence ID" value="TPE63953.1"/>
    <property type="molecule type" value="Genomic_DNA"/>
</dbReference>
<sequence length="268" mass="29688">MDELTDIQEVARQTGLTTRALRFYEGRGLIRPLRTNNGRRLYARADLERLAAIMALKRAGFSLTRIGELLAGHNANLGRLVEAQLAELELRLAELGDTRSLLLNLQSRISAGEPVDVATLCSLIRKEHEMENQKWSAVVNRYFSAEEQERWKASMADVAPGFDPQAYGASWKDLGDRIASALPLDPASEAAKGFVREWFALLAPFTAVATPEMWDGSVKLYERMPEWQGQADPGFSHEVWSFVKDAAALMRAAGEAVGPLPAHLQSKP</sequence>
<dbReference type="AlphaFoldDB" id="A0A501XUD1"/>
<protein>
    <submittedName>
        <fullName evidence="6">MerR family transcriptional regulator</fullName>
    </submittedName>
</protein>
<dbReference type="Gene3D" id="1.10.1660.10">
    <property type="match status" value="1"/>
</dbReference>
<keyword evidence="4" id="KW-0804">Transcription</keyword>
<dbReference type="PANTHER" id="PTHR30204">
    <property type="entry name" value="REDOX-CYCLING DRUG-SENSING TRANSCRIPTIONAL ACTIVATOR SOXR"/>
    <property type="match status" value="1"/>
</dbReference>
<reference evidence="6 7" key="1">
    <citation type="submission" date="2019-06" db="EMBL/GenBank/DDBJ databases">
        <authorList>
            <person name="Lee I."/>
            <person name="Jang G.I."/>
            <person name="Hwang C.Y."/>
        </authorList>
    </citation>
    <scope>NUCLEOTIDE SEQUENCE [LARGE SCALE GENOMIC DNA]</scope>
    <source>
        <strain evidence="6 7">PAMC 28131</strain>
    </source>
</reference>
<evidence type="ECO:0000256" key="1">
    <source>
        <dbReference type="ARBA" id="ARBA00022491"/>
    </source>
</evidence>
<dbReference type="InterPro" id="IPR047057">
    <property type="entry name" value="MerR_fam"/>
</dbReference>
<dbReference type="RefSeq" id="WP_140926958.1">
    <property type="nucleotide sequence ID" value="NZ_VFSU01000011.1"/>
</dbReference>
<dbReference type="SUPFAM" id="SSF46955">
    <property type="entry name" value="Putative DNA-binding domain"/>
    <property type="match status" value="1"/>
</dbReference>
<dbReference type="PROSITE" id="PS50937">
    <property type="entry name" value="HTH_MERR_2"/>
    <property type="match status" value="1"/>
</dbReference>
<comment type="caution">
    <text evidence="6">The sequence shown here is derived from an EMBL/GenBank/DDBJ whole genome shotgun (WGS) entry which is preliminary data.</text>
</comment>
<dbReference type="Pfam" id="PF13411">
    <property type="entry name" value="MerR_1"/>
    <property type="match status" value="1"/>
</dbReference>
<keyword evidence="2" id="KW-0805">Transcription regulation</keyword>
<organism evidence="6 7">
    <name type="scientific">Sandaracinobacter neustonicus</name>
    <dbReference type="NCBI Taxonomy" id="1715348"/>
    <lineage>
        <taxon>Bacteria</taxon>
        <taxon>Pseudomonadati</taxon>
        <taxon>Pseudomonadota</taxon>
        <taxon>Alphaproteobacteria</taxon>
        <taxon>Sphingomonadales</taxon>
        <taxon>Sphingosinicellaceae</taxon>
        <taxon>Sandaracinobacter</taxon>
    </lineage>
</organism>
<evidence type="ECO:0000256" key="2">
    <source>
        <dbReference type="ARBA" id="ARBA00023015"/>
    </source>
</evidence>
<dbReference type="Proteomes" id="UP000319897">
    <property type="component" value="Unassembled WGS sequence"/>
</dbReference>
<evidence type="ECO:0000259" key="5">
    <source>
        <dbReference type="PROSITE" id="PS50937"/>
    </source>
</evidence>
<dbReference type="InterPro" id="IPR012925">
    <property type="entry name" value="TipAS_dom"/>
</dbReference>
<evidence type="ECO:0000256" key="3">
    <source>
        <dbReference type="ARBA" id="ARBA00023125"/>
    </source>
</evidence>
<dbReference type="PRINTS" id="PR00040">
    <property type="entry name" value="HTHMERR"/>
</dbReference>
<keyword evidence="3" id="KW-0238">DNA-binding</keyword>
<proteinExistence type="predicted"/>
<dbReference type="CDD" id="cd00592">
    <property type="entry name" value="HTH_MerR-like"/>
    <property type="match status" value="1"/>
</dbReference>
<evidence type="ECO:0000256" key="4">
    <source>
        <dbReference type="ARBA" id="ARBA00023163"/>
    </source>
</evidence>
<feature type="domain" description="HTH merR-type" evidence="5">
    <location>
        <begin position="7"/>
        <end position="72"/>
    </location>
</feature>
<accession>A0A501XUD1</accession>
<evidence type="ECO:0000313" key="7">
    <source>
        <dbReference type="Proteomes" id="UP000319897"/>
    </source>
</evidence>
<keyword evidence="1" id="KW-0678">Repressor</keyword>
<dbReference type="Pfam" id="PF07739">
    <property type="entry name" value="TipAS"/>
    <property type="match status" value="1"/>
</dbReference>
<name>A0A501XUD1_9SPHN</name>
<keyword evidence="7" id="KW-1185">Reference proteome</keyword>
<dbReference type="GO" id="GO:0003700">
    <property type="term" value="F:DNA-binding transcription factor activity"/>
    <property type="evidence" value="ECO:0007669"/>
    <property type="project" value="InterPro"/>
</dbReference>
<evidence type="ECO:0000313" key="6">
    <source>
        <dbReference type="EMBL" id="TPE63953.1"/>
    </source>
</evidence>
<dbReference type="PANTHER" id="PTHR30204:SF69">
    <property type="entry name" value="MERR-FAMILY TRANSCRIPTIONAL REGULATOR"/>
    <property type="match status" value="1"/>
</dbReference>
<dbReference type="OrthoDB" id="9803659at2"/>
<dbReference type="InterPro" id="IPR009061">
    <property type="entry name" value="DNA-bd_dom_put_sf"/>
</dbReference>
<dbReference type="SMART" id="SM00422">
    <property type="entry name" value="HTH_MERR"/>
    <property type="match status" value="1"/>
</dbReference>
<gene>
    <name evidence="6" type="ORF">FJQ54_03695</name>
</gene>
<dbReference type="GO" id="GO:0003677">
    <property type="term" value="F:DNA binding"/>
    <property type="evidence" value="ECO:0007669"/>
    <property type="project" value="UniProtKB-KW"/>
</dbReference>
<dbReference type="InterPro" id="IPR000551">
    <property type="entry name" value="MerR-type_HTH_dom"/>
</dbReference>